<protein>
    <submittedName>
        <fullName evidence="3">Unannotated protein</fullName>
    </submittedName>
</protein>
<dbReference type="Gene3D" id="3.90.550.10">
    <property type="entry name" value="Spore Coat Polysaccharide Biosynthesis Protein SpsA, Chain A"/>
    <property type="match status" value="1"/>
</dbReference>
<dbReference type="EMBL" id="CAFBLM010000032">
    <property type="protein sequence ID" value="CAB4871203.1"/>
    <property type="molecule type" value="Genomic_DNA"/>
</dbReference>
<organism evidence="3">
    <name type="scientific">freshwater metagenome</name>
    <dbReference type="NCBI Taxonomy" id="449393"/>
    <lineage>
        <taxon>unclassified sequences</taxon>
        <taxon>metagenomes</taxon>
        <taxon>ecological metagenomes</taxon>
    </lineage>
</organism>
<evidence type="ECO:0000313" key="3">
    <source>
        <dbReference type="EMBL" id="CAB4871203.1"/>
    </source>
</evidence>
<dbReference type="PANTHER" id="PTHR43646">
    <property type="entry name" value="GLYCOSYLTRANSFERASE"/>
    <property type="match status" value="1"/>
</dbReference>
<keyword evidence="1" id="KW-0812">Transmembrane</keyword>
<keyword evidence="1" id="KW-0472">Membrane</keyword>
<dbReference type="PANTHER" id="PTHR43646:SF3">
    <property type="entry name" value="SLR1566 PROTEIN"/>
    <property type="match status" value="1"/>
</dbReference>
<name>A0A6J7DUY3_9ZZZZ</name>
<feature type="transmembrane region" description="Helical" evidence="1">
    <location>
        <begin position="277"/>
        <end position="300"/>
    </location>
</feature>
<proteinExistence type="predicted"/>
<dbReference type="SUPFAM" id="SSF53448">
    <property type="entry name" value="Nucleotide-diphospho-sugar transferases"/>
    <property type="match status" value="1"/>
</dbReference>
<evidence type="ECO:0000256" key="1">
    <source>
        <dbReference type="SAM" id="Phobius"/>
    </source>
</evidence>
<reference evidence="3" key="1">
    <citation type="submission" date="2020-05" db="EMBL/GenBank/DDBJ databases">
        <authorList>
            <person name="Chiriac C."/>
            <person name="Salcher M."/>
            <person name="Ghai R."/>
            <person name="Kavagutti S V."/>
        </authorList>
    </citation>
    <scope>NUCLEOTIDE SEQUENCE</scope>
</reference>
<dbReference type="InterPro" id="IPR001173">
    <property type="entry name" value="Glyco_trans_2-like"/>
</dbReference>
<gene>
    <name evidence="3" type="ORF">UFOPK3401_00817</name>
</gene>
<accession>A0A6J7DUY3</accession>
<feature type="transmembrane region" description="Helical" evidence="1">
    <location>
        <begin position="6"/>
        <end position="28"/>
    </location>
</feature>
<dbReference type="CDD" id="cd00761">
    <property type="entry name" value="Glyco_tranf_GTA_type"/>
    <property type="match status" value="1"/>
</dbReference>
<feature type="domain" description="Glycosyltransferase 2-like" evidence="2">
    <location>
        <begin position="48"/>
        <end position="165"/>
    </location>
</feature>
<dbReference type="AlphaFoldDB" id="A0A6J7DUY3"/>
<feature type="transmembrane region" description="Helical" evidence="1">
    <location>
        <begin position="338"/>
        <end position="357"/>
    </location>
</feature>
<sequence length="372" mass="40153">MGLLSGAWTALVWFGAIGASLLTLHSFYNLSKLRRPFISDDNLTERVSILIPARNEAHNIGACIESLLKQTNLSDGEIIVLDDQSDDGTSDVIREIAGSERAVRIITGTERPDGWLGKTWACHQLQEAATGSVLVFIDADVVLEPVAIAATVQTLREAKLDLVCPYPKQVAETVGERLVQPLLQWSWATTLALGIAENSSRESLSAANGQFLAVDTKAYQRAGGHEAVKAAVLDDVELLRAVKRSGGYGTVIDGTTIATCRMYDNWSELSAGYTKSLWTAFGSLPGSIAAMVFLAILYLVPPIAMFTGSVVGLVGWLAAIVGRAVIARRTQSPLFPDAILHPFSIALLIWLTIGSWIGHRRGTLQWKGRSLT</sequence>
<feature type="transmembrane region" description="Helical" evidence="1">
    <location>
        <begin position="306"/>
        <end position="326"/>
    </location>
</feature>
<dbReference type="Pfam" id="PF00535">
    <property type="entry name" value="Glycos_transf_2"/>
    <property type="match status" value="1"/>
</dbReference>
<evidence type="ECO:0000259" key="2">
    <source>
        <dbReference type="Pfam" id="PF00535"/>
    </source>
</evidence>
<dbReference type="InterPro" id="IPR029044">
    <property type="entry name" value="Nucleotide-diphossugar_trans"/>
</dbReference>
<keyword evidence="1" id="KW-1133">Transmembrane helix</keyword>